<accession>A0A8J7S877</accession>
<dbReference type="InterPro" id="IPR018101">
    <property type="entry name" value="Transl_elong_Ts_CS"/>
</dbReference>
<evidence type="ECO:0000259" key="8">
    <source>
        <dbReference type="Pfam" id="PF00889"/>
    </source>
</evidence>
<dbReference type="PROSITE" id="PS01126">
    <property type="entry name" value="EF_TS_1"/>
    <property type="match status" value="1"/>
</dbReference>
<dbReference type="Gene3D" id="1.10.286.20">
    <property type="match status" value="1"/>
</dbReference>
<comment type="similarity">
    <text evidence="1 5 6">Belongs to the EF-Ts family.</text>
</comment>
<keyword evidence="10" id="KW-1185">Reference proteome</keyword>
<dbReference type="RefSeq" id="WP_210510909.1">
    <property type="nucleotide sequence ID" value="NZ_JAFIDN010000003.1"/>
</dbReference>
<evidence type="ECO:0000313" key="9">
    <source>
        <dbReference type="EMBL" id="MBP3192011.1"/>
    </source>
</evidence>
<evidence type="ECO:0000256" key="4">
    <source>
        <dbReference type="ARBA" id="ARBA00022917"/>
    </source>
</evidence>
<dbReference type="EMBL" id="JAFIDN010000003">
    <property type="protein sequence ID" value="MBP3192011.1"/>
    <property type="molecule type" value="Genomic_DNA"/>
</dbReference>
<dbReference type="Proteomes" id="UP000673975">
    <property type="component" value="Unassembled WGS sequence"/>
</dbReference>
<comment type="caution">
    <text evidence="9">The sequence shown here is derived from an EMBL/GenBank/DDBJ whole genome shotgun (WGS) entry which is preliminary data.</text>
</comment>
<comment type="subcellular location">
    <subcellularLocation>
        <location evidence="5 7">Cytoplasm</location>
    </subcellularLocation>
</comment>
<reference evidence="9" key="1">
    <citation type="submission" date="2021-02" db="EMBL/GenBank/DDBJ databases">
        <title>Natronogracilivirga saccharolytica gen. nov. sp. nov. a new anaerobic, haloalkiliphilic carbohydrate-fermenting bacterium from soda lake and proposing of Cyclonatronumiaceae fam. nov. in the phylum Balneolaeota.</title>
        <authorList>
            <person name="Zhilina T.N."/>
            <person name="Sorokin D.Y."/>
            <person name="Zavarzina D.G."/>
            <person name="Toshchakov S.V."/>
            <person name="Kublanov I.V."/>
        </authorList>
    </citation>
    <scope>NUCLEOTIDE SEQUENCE</scope>
    <source>
        <strain evidence="9">Z-1702</strain>
    </source>
</reference>
<dbReference type="PANTHER" id="PTHR11741:SF0">
    <property type="entry name" value="ELONGATION FACTOR TS, MITOCHONDRIAL"/>
    <property type="match status" value="1"/>
</dbReference>
<sequence length="278" mass="30660">MSISAADVKKLRDQTGAGMMDCKKALADSNGDMDAAIELLRKKGQKVSEKRADREANQGVIVTKISDDRKKAVALELNCETDFVAKNEEFVEYANGFAQVAFDEEPADLDSLLQGKIKDLTVSDMLKDLVGKIGEKIDISRFEIMKADGDGEIFDYIHPGNQLCVLVAFEGPVQNSEVAKDVAMQVAAMNPISVNRDEVDASTLDKEKEIAKQQLLNEGKPEEIAEKAAMGKLRRFFEENVLLEQKFVKDGTQSVQEYLKHSGTPLVKSFVRIQLGGN</sequence>
<keyword evidence="3 5" id="KW-0251">Elongation factor</keyword>
<gene>
    <name evidence="5" type="primary">tsf</name>
    <name evidence="9" type="ORF">NATSA_04960</name>
</gene>
<dbReference type="InterPro" id="IPR014039">
    <property type="entry name" value="Transl_elong_EFTs/EF1B_dimer"/>
</dbReference>
<dbReference type="InterPro" id="IPR009060">
    <property type="entry name" value="UBA-like_sf"/>
</dbReference>
<dbReference type="InterPro" id="IPR001816">
    <property type="entry name" value="Transl_elong_EFTs/EF1B"/>
</dbReference>
<dbReference type="Pfam" id="PF00889">
    <property type="entry name" value="EF_TS"/>
    <property type="match status" value="1"/>
</dbReference>
<keyword evidence="4 5" id="KW-0648">Protein biosynthesis</keyword>
<dbReference type="Gene3D" id="3.30.479.20">
    <property type="entry name" value="Elongation factor Ts, dimerisation domain"/>
    <property type="match status" value="2"/>
</dbReference>
<protein>
    <recommendedName>
        <fullName evidence="2 5">Elongation factor Ts</fullName>
        <shortName evidence="5">EF-Ts</shortName>
    </recommendedName>
</protein>
<dbReference type="InterPro" id="IPR036402">
    <property type="entry name" value="EF-Ts_dimer_sf"/>
</dbReference>
<dbReference type="NCBIfam" id="TIGR00116">
    <property type="entry name" value="tsf"/>
    <property type="match status" value="1"/>
</dbReference>
<dbReference type="SUPFAM" id="SSF54713">
    <property type="entry name" value="Elongation factor Ts (EF-Ts), dimerisation domain"/>
    <property type="match status" value="2"/>
</dbReference>
<dbReference type="GO" id="GO:0005737">
    <property type="term" value="C:cytoplasm"/>
    <property type="evidence" value="ECO:0007669"/>
    <property type="project" value="UniProtKB-SubCell"/>
</dbReference>
<comment type="function">
    <text evidence="5 6">Associates with the EF-Tu.GDP complex and induces the exchange of GDP to GTP. It remains bound to the aminoacyl-tRNA.EF-Tu.GTP complex up to the GTP hydrolysis stage on the ribosome.</text>
</comment>
<proteinExistence type="inferred from homology"/>
<dbReference type="Gene3D" id="1.10.8.10">
    <property type="entry name" value="DNA helicase RuvA subunit, C-terminal domain"/>
    <property type="match status" value="1"/>
</dbReference>
<evidence type="ECO:0000256" key="5">
    <source>
        <dbReference type="HAMAP-Rule" id="MF_00050"/>
    </source>
</evidence>
<dbReference type="CDD" id="cd14275">
    <property type="entry name" value="UBA_EF-Ts"/>
    <property type="match status" value="1"/>
</dbReference>
<evidence type="ECO:0000256" key="7">
    <source>
        <dbReference type="RuleBase" id="RU000643"/>
    </source>
</evidence>
<evidence type="ECO:0000256" key="3">
    <source>
        <dbReference type="ARBA" id="ARBA00022768"/>
    </source>
</evidence>
<dbReference type="FunFam" id="1.10.8.10:FF:000001">
    <property type="entry name" value="Elongation factor Ts"/>
    <property type="match status" value="1"/>
</dbReference>
<organism evidence="9 10">
    <name type="scientific">Natronogracilivirga saccharolytica</name>
    <dbReference type="NCBI Taxonomy" id="2812953"/>
    <lineage>
        <taxon>Bacteria</taxon>
        <taxon>Pseudomonadati</taxon>
        <taxon>Balneolota</taxon>
        <taxon>Balneolia</taxon>
        <taxon>Balneolales</taxon>
        <taxon>Cyclonatronaceae</taxon>
        <taxon>Natronogracilivirga</taxon>
    </lineage>
</organism>
<evidence type="ECO:0000256" key="2">
    <source>
        <dbReference type="ARBA" id="ARBA00016956"/>
    </source>
</evidence>
<dbReference type="AlphaFoldDB" id="A0A8J7S877"/>
<feature type="domain" description="Translation elongation factor EFTs/EF1B dimerisation" evidence="8">
    <location>
        <begin position="72"/>
        <end position="276"/>
    </location>
</feature>
<dbReference type="HAMAP" id="MF_00050">
    <property type="entry name" value="EF_Ts"/>
    <property type="match status" value="1"/>
</dbReference>
<dbReference type="SUPFAM" id="SSF46934">
    <property type="entry name" value="UBA-like"/>
    <property type="match status" value="1"/>
</dbReference>
<evidence type="ECO:0000256" key="1">
    <source>
        <dbReference type="ARBA" id="ARBA00005532"/>
    </source>
</evidence>
<feature type="region of interest" description="Involved in Mg(2+) ion dislocation from EF-Tu" evidence="5">
    <location>
        <begin position="81"/>
        <end position="84"/>
    </location>
</feature>
<name>A0A8J7S877_9BACT</name>
<dbReference type="GO" id="GO:0003746">
    <property type="term" value="F:translation elongation factor activity"/>
    <property type="evidence" value="ECO:0007669"/>
    <property type="project" value="UniProtKB-UniRule"/>
</dbReference>
<dbReference type="PANTHER" id="PTHR11741">
    <property type="entry name" value="ELONGATION FACTOR TS"/>
    <property type="match status" value="1"/>
</dbReference>
<keyword evidence="5" id="KW-0963">Cytoplasm</keyword>
<evidence type="ECO:0000256" key="6">
    <source>
        <dbReference type="RuleBase" id="RU000642"/>
    </source>
</evidence>
<evidence type="ECO:0000313" key="10">
    <source>
        <dbReference type="Proteomes" id="UP000673975"/>
    </source>
</evidence>
<dbReference type="PROSITE" id="PS01127">
    <property type="entry name" value="EF_TS_2"/>
    <property type="match status" value="1"/>
</dbReference>